<dbReference type="OrthoDB" id="9626824at2759"/>
<comment type="caution">
    <text evidence="7">The sequence shown here is derived from an EMBL/GenBank/DDBJ whole genome shotgun (WGS) entry which is preliminary data.</text>
</comment>
<evidence type="ECO:0000256" key="2">
    <source>
        <dbReference type="ARBA" id="ARBA00022692"/>
    </source>
</evidence>
<dbReference type="PROSITE" id="PS50850">
    <property type="entry name" value="MFS"/>
    <property type="match status" value="1"/>
</dbReference>
<dbReference type="Proteomes" id="UP000596742">
    <property type="component" value="Unassembled WGS sequence"/>
</dbReference>
<evidence type="ECO:0000256" key="5">
    <source>
        <dbReference type="SAM" id="Phobius"/>
    </source>
</evidence>
<keyword evidence="4 5" id="KW-0472">Membrane</keyword>
<evidence type="ECO:0000259" key="6">
    <source>
        <dbReference type="PROSITE" id="PS50850"/>
    </source>
</evidence>
<dbReference type="SUPFAM" id="SSF103473">
    <property type="entry name" value="MFS general substrate transporter"/>
    <property type="match status" value="1"/>
</dbReference>
<feature type="transmembrane region" description="Helical" evidence="5">
    <location>
        <begin position="27"/>
        <end position="45"/>
    </location>
</feature>
<dbReference type="EMBL" id="UYJE01004930">
    <property type="protein sequence ID" value="VDI32549.1"/>
    <property type="molecule type" value="Genomic_DNA"/>
</dbReference>
<evidence type="ECO:0000256" key="4">
    <source>
        <dbReference type="ARBA" id="ARBA00023136"/>
    </source>
</evidence>
<dbReference type="Gene3D" id="1.20.1250.20">
    <property type="entry name" value="MFS general substrate transporter like domains"/>
    <property type="match status" value="1"/>
</dbReference>
<name>A0A8B6EEI5_MYTGA</name>
<feature type="transmembrane region" description="Helical" evidence="5">
    <location>
        <begin position="65"/>
        <end position="88"/>
    </location>
</feature>
<sequence>MESNIAKNIPDSLMERLSTDKDFKQRFLIWIFLCWAFIVLGWVMSQLGPSLLDLEKLTDSTLEEASWFVTATFIGYLCGSVISGGLFGRMNANRIILIGLFMLASTSAAIPFSVIYEVMVLMHIFKGIGGGLLDAAGHSVFILKFREEESARSYMQTLHFIYAVGGILSPIATSPFLLSTPSNKNNETQWQSTTKSYDEMFSNAGMSGILTTNSNGLNFTNTTINYSTAYNDNKSEIGGQESIL</sequence>
<evidence type="ECO:0000313" key="8">
    <source>
        <dbReference type="Proteomes" id="UP000596742"/>
    </source>
</evidence>
<dbReference type="InterPro" id="IPR020846">
    <property type="entry name" value="MFS_dom"/>
</dbReference>
<keyword evidence="2 5" id="KW-0812">Transmembrane</keyword>
<evidence type="ECO:0000256" key="1">
    <source>
        <dbReference type="ARBA" id="ARBA00004141"/>
    </source>
</evidence>
<dbReference type="Pfam" id="PF07690">
    <property type="entry name" value="MFS_1"/>
    <property type="match status" value="1"/>
</dbReference>
<dbReference type="InterPro" id="IPR011701">
    <property type="entry name" value="MFS"/>
</dbReference>
<keyword evidence="3 5" id="KW-1133">Transmembrane helix</keyword>
<dbReference type="InterPro" id="IPR036259">
    <property type="entry name" value="MFS_trans_sf"/>
</dbReference>
<protein>
    <submittedName>
        <fullName evidence="7">MFS transporter, FHS family, Na+ dependent glucose transporter 1</fullName>
    </submittedName>
</protein>
<keyword evidence="7" id="KW-0762">Sugar transport</keyword>
<evidence type="ECO:0000256" key="3">
    <source>
        <dbReference type="ARBA" id="ARBA00022989"/>
    </source>
</evidence>
<evidence type="ECO:0000313" key="7">
    <source>
        <dbReference type="EMBL" id="VDI32549.1"/>
    </source>
</evidence>
<dbReference type="PANTHER" id="PTHR23121:SF9">
    <property type="entry name" value="SODIUM-DEPENDENT GLUCOSE TRANSPORTER 1"/>
    <property type="match status" value="1"/>
</dbReference>
<proteinExistence type="predicted"/>
<feature type="transmembrane region" description="Helical" evidence="5">
    <location>
        <begin position="95"/>
        <end position="116"/>
    </location>
</feature>
<keyword evidence="8" id="KW-1185">Reference proteome</keyword>
<accession>A0A8B6EEI5</accession>
<reference evidence="7" key="1">
    <citation type="submission" date="2018-11" db="EMBL/GenBank/DDBJ databases">
        <authorList>
            <person name="Alioto T."/>
            <person name="Alioto T."/>
        </authorList>
    </citation>
    <scope>NUCLEOTIDE SEQUENCE</scope>
</reference>
<feature type="domain" description="Major facilitator superfamily (MFS) profile" evidence="6">
    <location>
        <begin position="29"/>
        <end position="244"/>
    </location>
</feature>
<keyword evidence="7" id="KW-0813">Transport</keyword>
<feature type="transmembrane region" description="Helical" evidence="5">
    <location>
        <begin position="157"/>
        <end position="178"/>
    </location>
</feature>
<gene>
    <name evidence="7" type="ORF">MGAL_10B066516</name>
</gene>
<dbReference type="GO" id="GO:0016020">
    <property type="term" value="C:membrane"/>
    <property type="evidence" value="ECO:0007669"/>
    <property type="project" value="UniProtKB-SubCell"/>
</dbReference>
<dbReference type="PANTHER" id="PTHR23121">
    <property type="entry name" value="SODIUM-DEPENDENT GLUCOSE TRANSPORTER 1"/>
    <property type="match status" value="1"/>
</dbReference>
<dbReference type="AlphaFoldDB" id="A0A8B6EEI5"/>
<comment type="subcellular location">
    <subcellularLocation>
        <location evidence="1">Membrane</location>
        <topology evidence="1">Multi-pass membrane protein</topology>
    </subcellularLocation>
</comment>
<dbReference type="GO" id="GO:0022857">
    <property type="term" value="F:transmembrane transporter activity"/>
    <property type="evidence" value="ECO:0007669"/>
    <property type="project" value="InterPro"/>
</dbReference>
<organism evidence="7 8">
    <name type="scientific">Mytilus galloprovincialis</name>
    <name type="common">Mediterranean mussel</name>
    <dbReference type="NCBI Taxonomy" id="29158"/>
    <lineage>
        <taxon>Eukaryota</taxon>
        <taxon>Metazoa</taxon>
        <taxon>Spiralia</taxon>
        <taxon>Lophotrochozoa</taxon>
        <taxon>Mollusca</taxon>
        <taxon>Bivalvia</taxon>
        <taxon>Autobranchia</taxon>
        <taxon>Pteriomorphia</taxon>
        <taxon>Mytilida</taxon>
        <taxon>Mytiloidea</taxon>
        <taxon>Mytilidae</taxon>
        <taxon>Mytilinae</taxon>
        <taxon>Mytilus</taxon>
    </lineage>
</organism>